<dbReference type="InterPro" id="IPR012340">
    <property type="entry name" value="NA-bd_OB-fold"/>
</dbReference>
<evidence type="ECO:0000259" key="6">
    <source>
        <dbReference type="PROSITE" id="PS50832"/>
    </source>
</evidence>
<keyword evidence="4" id="KW-0699">rRNA-binding</keyword>
<dbReference type="SUPFAM" id="SSF50249">
    <property type="entry name" value="Nucleic acid-binding proteins"/>
    <property type="match status" value="1"/>
</dbReference>
<dbReference type="GO" id="GO:0003743">
    <property type="term" value="F:translation initiation factor activity"/>
    <property type="evidence" value="ECO:0007669"/>
    <property type="project" value="UniProtKB-UniRule"/>
</dbReference>
<dbReference type="GO" id="GO:0019843">
    <property type="term" value="F:rRNA binding"/>
    <property type="evidence" value="ECO:0007669"/>
    <property type="project" value="UniProtKB-UniRule"/>
</dbReference>
<accession>D0LTU4</accession>
<keyword evidence="2 4" id="KW-0396">Initiation factor</keyword>
<evidence type="ECO:0000313" key="7">
    <source>
        <dbReference type="EMBL" id="ACY15788.1"/>
    </source>
</evidence>
<reference evidence="7 8" key="1">
    <citation type="journal article" date="2010" name="Stand. Genomic Sci.">
        <title>Complete genome sequence of Haliangium ochraceum type strain (SMP-2).</title>
        <authorList>
            <consortium name="US DOE Joint Genome Institute (JGI-PGF)"/>
            <person name="Ivanova N."/>
            <person name="Daum C."/>
            <person name="Lang E."/>
            <person name="Abt B."/>
            <person name="Kopitz M."/>
            <person name="Saunders E."/>
            <person name="Lapidus A."/>
            <person name="Lucas S."/>
            <person name="Glavina Del Rio T."/>
            <person name="Nolan M."/>
            <person name="Tice H."/>
            <person name="Copeland A."/>
            <person name="Cheng J.F."/>
            <person name="Chen F."/>
            <person name="Bruce D."/>
            <person name="Goodwin L."/>
            <person name="Pitluck S."/>
            <person name="Mavromatis K."/>
            <person name="Pati A."/>
            <person name="Mikhailova N."/>
            <person name="Chen A."/>
            <person name="Palaniappan K."/>
            <person name="Land M."/>
            <person name="Hauser L."/>
            <person name="Chang Y.J."/>
            <person name="Jeffries C.D."/>
            <person name="Detter J.C."/>
            <person name="Brettin T."/>
            <person name="Rohde M."/>
            <person name="Goker M."/>
            <person name="Bristow J."/>
            <person name="Markowitz V."/>
            <person name="Eisen J.A."/>
            <person name="Hugenholtz P."/>
            <person name="Kyrpides N.C."/>
            <person name="Klenk H.P."/>
        </authorList>
    </citation>
    <scope>NUCLEOTIDE SEQUENCE [LARGE SCALE GENOMIC DNA]</scope>
    <source>
        <strain evidence="8">DSM 14365 / CIP 107738 / JCM 11303 / AJ 13395 / SMP-2</strain>
    </source>
</reference>
<dbReference type="HAMAP" id="MF_00075">
    <property type="entry name" value="IF_1"/>
    <property type="match status" value="1"/>
</dbReference>
<dbReference type="Pfam" id="PF01176">
    <property type="entry name" value="eIF-1a"/>
    <property type="match status" value="1"/>
</dbReference>
<dbReference type="InterPro" id="IPR006196">
    <property type="entry name" value="RNA-binding_domain_S1_IF1"/>
</dbReference>
<dbReference type="PANTHER" id="PTHR33370:SF1">
    <property type="entry name" value="TRANSLATION INITIATION FACTOR IF-1, CHLOROPLASTIC"/>
    <property type="match status" value="1"/>
</dbReference>
<dbReference type="InterPro" id="IPR004368">
    <property type="entry name" value="TIF_IF1"/>
</dbReference>
<evidence type="ECO:0000256" key="4">
    <source>
        <dbReference type="HAMAP-Rule" id="MF_00075"/>
    </source>
</evidence>
<dbReference type="PROSITE" id="PS50832">
    <property type="entry name" value="S1_IF1_TYPE"/>
    <property type="match status" value="1"/>
</dbReference>
<keyword evidence="4" id="KW-0963">Cytoplasm</keyword>
<dbReference type="Gene3D" id="2.40.50.140">
    <property type="entry name" value="Nucleic acid-binding proteins"/>
    <property type="match status" value="1"/>
</dbReference>
<gene>
    <name evidence="4" type="primary">infA</name>
    <name evidence="7" type="ordered locus">Hoch_3286</name>
</gene>
<feature type="domain" description="S1-like" evidence="6">
    <location>
        <begin position="1"/>
        <end position="72"/>
    </location>
</feature>
<dbReference type="NCBIfam" id="TIGR00008">
    <property type="entry name" value="infA"/>
    <property type="match status" value="1"/>
</dbReference>
<dbReference type="GO" id="GO:0005829">
    <property type="term" value="C:cytosol"/>
    <property type="evidence" value="ECO:0007669"/>
    <property type="project" value="TreeGrafter"/>
</dbReference>
<evidence type="ECO:0000313" key="8">
    <source>
        <dbReference type="Proteomes" id="UP000001880"/>
    </source>
</evidence>
<dbReference type="KEGG" id="hoh:Hoch_3286"/>
<dbReference type="AlphaFoldDB" id="D0LTU4"/>
<comment type="subcellular location">
    <subcellularLocation>
        <location evidence="4">Cytoplasm</location>
    </subcellularLocation>
</comment>
<proteinExistence type="inferred from homology"/>
<organism evidence="7 8">
    <name type="scientific">Haliangium ochraceum (strain DSM 14365 / JCM 11303 / SMP-2)</name>
    <dbReference type="NCBI Taxonomy" id="502025"/>
    <lineage>
        <taxon>Bacteria</taxon>
        <taxon>Pseudomonadati</taxon>
        <taxon>Myxococcota</taxon>
        <taxon>Polyangia</taxon>
        <taxon>Haliangiales</taxon>
        <taxon>Kofleriaceae</taxon>
        <taxon>Haliangium</taxon>
    </lineage>
</organism>
<evidence type="ECO:0000256" key="1">
    <source>
        <dbReference type="ARBA" id="ARBA00010939"/>
    </source>
</evidence>
<dbReference type="HOGENOM" id="CLU_151267_4_0_7"/>
<sequence length="72" mass="7888">MSKDDLVQLEGKVVSVGKGGTFTIEIEGGHQVLAKLAGKMRRARIRVVLGDEVRVAVSPYDPSHGLIVYRKR</sequence>
<dbReference type="EMBL" id="CP001804">
    <property type="protein sequence ID" value="ACY15788.1"/>
    <property type="molecule type" value="Genomic_DNA"/>
</dbReference>
<keyword evidence="3 4" id="KW-0648">Protein biosynthesis</keyword>
<evidence type="ECO:0000256" key="2">
    <source>
        <dbReference type="ARBA" id="ARBA00022540"/>
    </source>
</evidence>
<protein>
    <recommendedName>
        <fullName evidence="4 5">Translation initiation factor IF-1</fullName>
    </recommendedName>
</protein>
<dbReference type="eggNOG" id="COG0361">
    <property type="taxonomic scope" value="Bacteria"/>
</dbReference>
<evidence type="ECO:0000256" key="3">
    <source>
        <dbReference type="ARBA" id="ARBA00022917"/>
    </source>
</evidence>
<dbReference type="GO" id="GO:0043022">
    <property type="term" value="F:ribosome binding"/>
    <property type="evidence" value="ECO:0007669"/>
    <property type="project" value="UniProtKB-UniRule"/>
</dbReference>
<name>D0LTU4_HALO1</name>
<dbReference type="Proteomes" id="UP000001880">
    <property type="component" value="Chromosome"/>
</dbReference>
<dbReference type="PANTHER" id="PTHR33370">
    <property type="entry name" value="TRANSLATION INITIATION FACTOR IF-1, CHLOROPLASTIC"/>
    <property type="match status" value="1"/>
</dbReference>
<keyword evidence="8" id="KW-1185">Reference proteome</keyword>
<comment type="subunit">
    <text evidence="4">Component of the 30S ribosomal translation pre-initiation complex which assembles on the 30S ribosome in the order IF-2 and IF-3, IF-1 and N-formylmethionyl-tRNA(fMet); mRNA recruitment can occur at any time during PIC assembly.</text>
</comment>
<comment type="similarity">
    <text evidence="1 4">Belongs to the IF-1 family.</text>
</comment>
<comment type="function">
    <text evidence="4">One of the essential components for the initiation of protein synthesis. Stabilizes the binding of IF-2 and IF-3 on the 30S subunit to which N-formylmethionyl-tRNA(fMet) subsequently binds. Helps modulate mRNA selection, yielding the 30S pre-initiation complex (PIC). Upon addition of the 50S ribosomal subunit IF-1, IF-2 and IF-3 are released leaving the mature 70S translation initiation complex.</text>
</comment>
<keyword evidence="4" id="KW-0694">RNA-binding</keyword>
<dbReference type="OrthoDB" id="9803250at2"/>
<dbReference type="RefSeq" id="WP_012828388.1">
    <property type="nucleotide sequence ID" value="NC_013440.1"/>
</dbReference>
<evidence type="ECO:0000256" key="5">
    <source>
        <dbReference type="NCBIfam" id="TIGR00008"/>
    </source>
</evidence>
<dbReference type="STRING" id="502025.Hoch_3286"/>